<dbReference type="PANTHER" id="PTHR32071:SF57">
    <property type="entry name" value="C4-DICARBOXYLATE TRANSPORT TRANSCRIPTIONAL REGULATORY PROTEIN DCTD"/>
    <property type="match status" value="1"/>
</dbReference>
<evidence type="ECO:0000256" key="2">
    <source>
        <dbReference type="ARBA" id="ARBA00022840"/>
    </source>
</evidence>
<feature type="domain" description="Response regulatory" evidence="7">
    <location>
        <begin position="3"/>
        <end position="116"/>
    </location>
</feature>
<keyword evidence="3" id="KW-0805">Transcription regulation</keyword>
<proteinExistence type="predicted"/>
<protein>
    <submittedName>
        <fullName evidence="8">Sigma-54-dependent Fis family transcriptional regulator</fullName>
    </submittedName>
</protein>
<dbReference type="InterPro" id="IPR011006">
    <property type="entry name" value="CheY-like_superfamily"/>
</dbReference>
<evidence type="ECO:0000259" key="6">
    <source>
        <dbReference type="PROSITE" id="PS50045"/>
    </source>
</evidence>
<dbReference type="InterPro" id="IPR027417">
    <property type="entry name" value="P-loop_NTPase"/>
</dbReference>
<evidence type="ECO:0000256" key="3">
    <source>
        <dbReference type="ARBA" id="ARBA00023015"/>
    </source>
</evidence>
<name>A0ABS1GIZ4_9AQUI</name>
<dbReference type="SUPFAM" id="SSF46689">
    <property type="entry name" value="Homeodomain-like"/>
    <property type="match status" value="1"/>
</dbReference>
<dbReference type="Gene3D" id="3.40.50.2300">
    <property type="match status" value="1"/>
</dbReference>
<dbReference type="Gene3D" id="1.10.8.60">
    <property type="match status" value="1"/>
</dbReference>
<dbReference type="InterPro" id="IPR002197">
    <property type="entry name" value="HTH_Fis"/>
</dbReference>
<evidence type="ECO:0000313" key="9">
    <source>
        <dbReference type="Proteomes" id="UP000772812"/>
    </source>
</evidence>
<evidence type="ECO:0000313" key="8">
    <source>
        <dbReference type="EMBL" id="MBK3332893.1"/>
    </source>
</evidence>
<dbReference type="Pfam" id="PF00158">
    <property type="entry name" value="Sigma54_activat"/>
    <property type="match status" value="1"/>
</dbReference>
<dbReference type="EMBL" id="JAACYA010000002">
    <property type="protein sequence ID" value="MBK3332893.1"/>
    <property type="molecule type" value="Genomic_DNA"/>
</dbReference>
<sequence length="442" mass="50419">MQRILLIDDEESILKVIKRFLEDNGFYVDTAKTKKEAIQKLRNSYDIILSDYRLPDGTGTEILELFRKKDRNTPFIIITAYGSINGAVEAMQKGASHYIAKPIDANNLLKIIHFLLEKREKSSSEFSDSFAGIIGKSPLMKELFKEIDIVSKSESTVLIEGESGTGKELVARAIHSLSNRKDNPFVALNCSAIPVELFENELFGHEKGAYTGASGQTKGKIELAGEGTLFLDEVGELDLISQAKLLRVLQEREFYRLGGTKTVPVKCRIIAATNRNLEKMVEEGKFREDLFYRINVVHLKVPPLRERREDIPLLAKYFLEKYSRLNGKQILYIDPEAMEILKNYHWKGNVRELENAIERAVVMCQHDTIMTEHLPPRIVRNKAEEKQQIVSGEINLLELEKRVILKALEETGWNQTKAAQKLGISRKQLRTKMKNFGLLQSR</sequence>
<dbReference type="Pfam" id="PF00072">
    <property type="entry name" value="Response_reg"/>
    <property type="match status" value="1"/>
</dbReference>
<feature type="domain" description="Sigma-54 factor interaction" evidence="6">
    <location>
        <begin position="133"/>
        <end position="362"/>
    </location>
</feature>
<dbReference type="RefSeq" id="WP_200674297.1">
    <property type="nucleotide sequence ID" value="NZ_JAACYA010000002.1"/>
</dbReference>
<keyword evidence="1" id="KW-0547">Nucleotide-binding</keyword>
<dbReference type="Gene3D" id="3.40.50.300">
    <property type="entry name" value="P-loop containing nucleotide triphosphate hydrolases"/>
    <property type="match status" value="1"/>
</dbReference>
<dbReference type="InterPro" id="IPR058031">
    <property type="entry name" value="AAA_lid_NorR"/>
</dbReference>
<dbReference type="PANTHER" id="PTHR32071">
    <property type="entry name" value="TRANSCRIPTIONAL REGULATORY PROTEIN"/>
    <property type="match status" value="1"/>
</dbReference>
<evidence type="ECO:0000256" key="4">
    <source>
        <dbReference type="ARBA" id="ARBA00023163"/>
    </source>
</evidence>
<keyword evidence="4" id="KW-0804">Transcription</keyword>
<dbReference type="InterPro" id="IPR003593">
    <property type="entry name" value="AAA+_ATPase"/>
</dbReference>
<dbReference type="InterPro" id="IPR002078">
    <property type="entry name" value="Sigma_54_int"/>
</dbReference>
<organism evidence="8 9">
    <name type="scientific">Persephonella atlantica</name>
    <dbReference type="NCBI Taxonomy" id="2699429"/>
    <lineage>
        <taxon>Bacteria</taxon>
        <taxon>Pseudomonadati</taxon>
        <taxon>Aquificota</taxon>
        <taxon>Aquificia</taxon>
        <taxon>Aquificales</taxon>
        <taxon>Hydrogenothermaceae</taxon>
        <taxon>Persephonella</taxon>
    </lineage>
</organism>
<evidence type="ECO:0000256" key="5">
    <source>
        <dbReference type="PROSITE-ProRule" id="PRU00169"/>
    </source>
</evidence>
<keyword evidence="9" id="KW-1185">Reference proteome</keyword>
<dbReference type="SMART" id="SM00448">
    <property type="entry name" value="REC"/>
    <property type="match status" value="1"/>
</dbReference>
<comment type="caution">
    <text evidence="8">The sequence shown here is derived from an EMBL/GenBank/DDBJ whole genome shotgun (WGS) entry which is preliminary data.</text>
</comment>
<dbReference type="Pfam" id="PF02954">
    <property type="entry name" value="HTH_8"/>
    <property type="match status" value="1"/>
</dbReference>
<gene>
    <name evidence="8" type="ORF">GWK41_07410</name>
</gene>
<dbReference type="InterPro" id="IPR001789">
    <property type="entry name" value="Sig_transdc_resp-reg_receiver"/>
</dbReference>
<dbReference type="SMART" id="SM00382">
    <property type="entry name" value="AAA"/>
    <property type="match status" value="1"/>
</dbReference>
<dbReference type="InterPro" id="IPR009057">
    <property type="entry name" value="Homeodomain-like_sf"/>
</dbReference>
<dbReference type="PROSITE" id="PS50110">
    <property type="entry name" value="RESPONSE_REGULATORY"/>
    <property type="match status" value="1"/>
</dbReference>
<dbReference type="PRINTS" id="PR01590">
    <property type="entry name" value="HTHFIS"/>
</dbReference>
<dbReference type="PROSITE" id="PS50045">
    <property type="entry name" value="SIGMA54_INTERACT_4"/>
    <property type="match status" value="1"/>
</dbReference>
<dbReference type="CDD" id="cd00156">
    <property type="entry name" value="REC"/>
    <property type="match status" value="1"/>
</dbReference>
<dbReference type="Proteomes" id="UP000772812">
    <property type="component" value="Unassembled WGS sequence"/>
</dbReference>
<dbReference type="PROSITE" id="PS00675">
    <property type="entry name" value="SIGMA54_INTERACT_1"/>
    <property type="match status" value="1"/>
</dbReference>
<dbReference type="Gene3D" id="1.10.10.60">
    <property type="entry name" value="Homeodomain-like"/>
    <property type="match status" value="1"/>
</dbReference>
<dbReference type="CDD" id="cd00009">
    <property type="entry name" value="AAA"/>
    <property type="match status" value="1"/>
</dbReference>
<accession>A0ABS1GIZ4</accession>
<dbReference type="InterPro" id="IPR025662">
    <property type="entry name" value="Sigma_54_int_dom_ATP-bd_1"/>
</dbReference>
<evidence type="ECO:0000256" key="1">
    <source>
        <dbReference type="ARBA" id="ARBA00022741"/>
    </source>
</evidence>
<feature type="modified residue" description="4-aspartylphosphate" evidence="5">
    <location>
        <position position="51"/>
    </location>
</feature>
<dbReference type="SUPFAM" id="SSF52540">
    <property type="entry name" value="P-loop containing nucleoside triphosphate hydrolases"/>
    <property type="match status" value="1"/>
</dbReference>
<dbReference type="Pfam" id="PF25601">
    <property type="entry name" value="AAA_lid_14"/>
    <property type="match status" value="1"/>
</dbReference>
<keyword evidence="5" id="KW-0597">Phosphoprotein</keyword>
<evidence type="ECO:0000259" key="7">
    <source>
        <dbReference type="PROSITE" id="PS50110"/>
    </source>
</evidence>
<reference evidence="8 9" key="1">
    <citation type="journal article" date="2021" name="Syst. Appl. Microbiol.">
        <title>Persephonella atlantica sp. nov.: How to adapt to physico-chemical gradients in high temperature hydrothermal habitats.</title>
        <authorList>
            <person name="Francois D.X."/>
            <person name="Godfroy A."/>
            <person name="Mathien C."/>
            <person name="Aube J."/>
            <person name="Cathalot C."/>
            <person name="Lesongeur F."/>
            <person name="L'Haridon S."/>
            <person name="Philippon X."/>
            <person name="Roussel E.G."/>
        </authorList>
    </citation>
    <scope>NUCLEOTIDE SEQUENCE [LARGE SCALE GENOMIC DNA]</scope>
    <source>
        <strain evidence="8 9">MO1340</strain>
    </source>
</reference>
<dbReference type="SUPFAM" id="SSF52172">
    <property type="entry name" value="CheY-like"/>
    <property type="match status" value="1"/>
</dbReference>
<keyword evidence="2" id="KW-0067">ATP-binding</keyword>